<evidence type="ECO:0000256" key="3">
    <source>
        <dbReference type="ARBA" id="ARBA00023004"/>
    </source>
</evidence>
<evidence type="ECO:0000313" key="6">
    <source>
        <dbReference type="EMBL" id="MEW1976176.1"/>
    </source>
</evidence>
<dbReference type="InterPro" id="IPR036922">
    <property type="entry name" value="Rieske_2Fe-2S_sf"/>
</dbReference>
<dbReference type="RefSeq" id="WP_071643036.1">
    <property type="nucleotide sequence ID" value="NZ_JBFBMH010000024.1"/>
</dbReference>
<evidence type="ECO:0000256" key="1">
    <source>
        <dbReference type="ARBA" id="ARBA00022714"/>
    </source>
</evidence>
<keyword evidence="1" id="KW-0001">2Fe-2S</keyword>
<evidence type="ECO:0000256" key="4">
    <source>
        <dbReference type="ARBA" id="ARBA00023014"/>
    </source>
</evidence>
<dbReference type="PANTHER" id="PTHR21496:SF23">
    <property type="entry name" value="3-PHENYLPROPIONATE_CINNAMIC ACID DIOXYGENASE FERREDOXIN SUBUNIT"/>
    <property type="match status" value="1"/>
</dbReference>
<dbReference type="PROSITE" id="PS51296">
    <property type="entry name" value="RIESKE"/>
    <property type="match status" value="1"/>
</dbReference>
<keyword evidence="4" id="KW-0411">Iron-sulfur</keyword>
<dbReference type="SUPFAM" id="SSF50022">
    <property type="entry name" value="ISP domain"/>
    <property type="match status" value="1"/>
</dbReference>
<feature type="domain" description="Rieske" evidence="5">
    <location>
        <begin position="20"/>
        <end position="116"/>
    </location>
</feature>
<name>A0ABV3LJT8_9MICO</name>
<keyword evidence="2" id="KW-0479">Metal-binding</keyword>
<protein>
    <submittedName>
        <fullName evidence="6">Non-heme iron oxygenase ferredoxin subunit</fullName>
    </submittedName>
</protein>
<comment type="caution">
    <text evidence="6">The sequence shown here is derived from an EMBL/GenBank/DDBJ whole genome shotgun (WGS) entry which is preliminary data.</text>
</comment>
<dbReference type="EMBL" id="JBFBMH010000024">
    <property type="protein sequence ID" value="MEW1976176.1"/>
    <property type="molecule type" value="Genomic_DNA"/>
</dbReference>
<evidence type="ECO:0000256" key="2">
    <source>
        <dbReference type="ARBA" id="ARBA00022723"/>
    </source>
</evidence>
<organism evidence="6 7">
    <name type="scientific">Microbacterium profundi</name>
    <dbReference type="NCBI Taxonomy" id="450380"/>
    <lineage>
        <taxon>Bacteria</taxon>
        <taxon>Bacillati</taxon>
        <taxon>Actinomycetota</taxon>
        <taxon>Actinomycetes</taxon>
        <taxon>Micrococcales</taxon>
        <taxon>Microbacteriaceae</taxon>
        <taxon>Microbacterium</taxon>
    </lineage>
</organism>
<dbReference type="Proteomes" id="UP001553715">
    <property type="component" value="Unassembled WGS sequence"/>
</dbReference>
<dbReference type="CDD" id="cd03528">
    <property type="entry name" value="Rieske_RO_ferredoxin"/>
    <property type="match status" value="1"/>
</dbReference>
<keyword evidence="7" id="KW-1185">Reference proteome</keyword>
<reference evidence="6 7" key="1">
    <citation type="submission" date="2024-06" db="EMBL/GenBank/DDBJ databases">
        <title>The Natural Products Discovery Center: Release of the First 8490 Sequenced Strains for Exploring Actinobacteria Biosynthetic Diversity.</title>
        <authorList>
            <person name="Kalkreuter E."/>
            <person name="Kautsar S.A."/>
            <person name="Yang D."/>
            <person name="Bader C.D."/>
            <person name="Teijaro C.N."/>
            <person name="Fluegel L."/>
            <person name="Davis C.M."/>
            <person name="Simpson J.R."/>
            <person name="Lauterbach L."/>
            <person name="Steele A.D."/>
            <person name="Gui C."/>
            <person name="Meng S."/>
            <person name="Li G."/>
            <person name="Viehrig K."/>
            <person name="Ye F."/>
            <person name="Su P."/>
            <person name="Kiefer A.F."/>
            <person name="Nichols A."/>
            <person name="Cepeda A.J."/>
            <person name="Yan W."/>
            <person name="Fan B."/>
            <person name="Jiang Y."/>
            <person name="Adhikari A."/>
            <person name="Zheng C.-J."/>
            <person name="Schuster L."/>
            <person name="Cowan T.M."/>
            <person name="Smanski M.J."/>
            <person name="Chevrette M.G."/>
            <person name="De Carvalho L.P.S."/>
            <person name="Shen B."/>
        </authorList>
    </citation>
    <scope>NUCLEOTIDE SEQUENCE [LARGE SCALE GENOMIC DNA]</scope>
    <source>
        <strain evidence="6 7">NPDC077434</strain>
    </source>
</reference>
<accession>A0ABV3LJT8</accession>
<evidence type="ECO:0000313" key="7">
    <source>
        <dbReference type="Proteomes" id="UP001553715"/>
    </source>
</evidence>
<evidence type="ECO:0000259" key="5">
    <source>
        <dbReference type="PROSITE" id="PS51296"/>
    </source>
</evidence>
<dbReference type="InterPro" id="IPR017941">
    <property type="entry name" value="Rieske_2Fe-2S"/>
</dbReference>
<proteinExistence type="predicted"/>
<dbReference type="Gene3D" id="2.102.10.10">
    <property type="entry name" value="Rieske [2Fe-2S] iron-sulphur domain"/>
    <property type="match status" value="1"/>
</dbReference>
<dbReference type="PANTHER" id="PTHR21496">
    <property type="entry name" value="FERREDOXIN-RELATED"/>
    <property type="match status" value="1"/>
</dbReference>
<gene>
    <name evidence="6" type="ORF">AB0301_14040</name>
</gene>
<keyword evidence="3" id="KW-0408">Iron</keyword>
<dbReference type="Pfam" id="PF00355">
    <property type="entry name" value="Rieske"/>
    <property type="match status" value="1"/>
</dbReference>
<sequence length="123" mass="13026">MALEDQPTGAASNEDEDLGWVKAGAALILDDESAVHLDIGGHGLCIARSLGKIHAIRDECTHGQVALSEGYVESGYVECWMHGSQFDLTTGVPTGPPATEPVAVYPIRVDGDNIEVRLPISDD</sequence>